<protein>
    <submittedName>
        <fullName evidence="9">M50 family metallopeptidase</fullName>
    </submittedName>
</protein>
<dbReference type="GO" id="GO:0016020">
    <property type="term" value="C:membrane"/>
    <property type="evidence" value="ECO:0007669"/>
    <property type="project" value="UniProtKB-SubCell"/>
</dbReference>
<feature type="domain" description="Peptidase M50" evidence="8">
    <location>
        <begin position="114"/>
        <end position="204"/>
    </location>
</feature>
<dbReference type="GO" id="GO:0006508">
    <property type="term" value="P:proteolysis"/>
    <property type="evidence" value="ECO:0007669"/>
    <property type="project" value="InterPro"/>
</dbReference>
<feature type="transmembrane region" description="Helical" evidence="7">
    <location>
        <begin position="16"/>
        <end position="42"/>
    </location>
</feature>
<sequence>MAWWQMKRGRKFAGRWAIAASIAHFLILPIGPVVTIAGLVVFMRRKQREALHVERPPEHTPKAGDGTSRFTQAAVYIVPWILAFAGFRWVGRLAAQLGLTAIQGPLTGLIVLPLAILLSIFFHESGHAIGAWASDFQVRMFRVGPFSVSKLEGRWRFEWAGLLGGATGALPTRPRGIRSGALFTIAAGPAASFASGTICLVLFLTARNAPWQPAWDLLGTLTVLCLIDSVVNLLPIGTEHGGYSDGARLWQLALNGPWSRRIVFQFYTGLSITGDLSPQDWPSDLVEDSARVEDGSSGDPGAILFALVHFRFRGEIERAEEYFNLIHQHAKHWPEKTVTQFAPEFSFYQAIYRGDAEAAQLWFDRFKDKSLSDYWRAKAALHGAKGELEDGRAAWYKGWSLVLQAPPRGIRLLDEHDFRLMAERWWPDLVSLVPVHSTAAQQPVIRREAVPA</sequence>
<evidence type="ECO:0000259" key="8">
    <source>
        <dbReference type="Pfam" id="PF02163"/>
    </source>
</evidence>
<reference evidence="9 10" key="1">
    <citation type="submission" date="2020-10" db="EMBL/GenBank/DDBJ databases">
        <title>Complete genome sequence of Paludibaculum fermentans P105T, a facultatively anaerobic acidobacterium capable of dissimilatory Fe(III) reduction.</title>
        <authorList>
            <person name="Dedysh S.N."/>
            <person name="Beletsky A.V."/>
            <person name="Kulichevskaya I.S."/>
            <person name="Mardanov A.V."/>
            <person name="Ravin N.V."/>
        </authorList>
    </citation>
    <scope>NUCLEOTIDE SEQUENCE [LARGE SCALE GENOMIC DNA]</scope>
    <source>
        <strain evidence="9 10">P105</strain>
    </source>
</reference>
<evidence type="ECO:0000256" key="4">
    <source>
        <dbReference type="ARBA" id="ARBA00022692"/>
    </source>
</evidence>
<comment type="similarity">
    <text evidence="3">Belongs to the peptidase M50B family.</text>
</comment>
<feature type="transmembrane region" description="Helical" evidence="7">
    <location>
        <begin position="102"/>
        <end position="122"/>
    </location>
</feature>
<feature type="transmembrane region" description="Helical" evidence="7">
    <location>
        <begin position="73"/>
        <end position="90"/>
    </location>
</feature>
<keyword evidence="5 7" id="KW-1133">Transmembrane helix</keyword>
<dbReference type="CDD" id="cd05709">
    <property type="entry name" value="S2P-M50"/>
    <property type="match status" value="1"/>
</dbReference>
<evidence type="ECO:0000313" key="10">
    <source>
        <dbReference type="Proteomes" id="UP000593892"/>
    </source>
</evidence>
<feature type="transmembrane region" description="Helical" evidence="7">
    <location>
        <begin position="181"/>
        <end position="205"/>
    </location>
</feature>
<dbReference type="Proteomes" id="UP000593892">
    <property type="component" value="Chromosome"/>
</dbReference>
<comment type="cofactor">
    <cofactor evidence="1">
        <name>Zn(2+)</name>
        <dbReference type="ChEBI" id="CHEBI:29105"/>
    </cofactor>
</comment>
<dbReference type="Pfam" id="PF02163">
    <property type="entry name" value="Peptidase_M50"/>
    <property type="match status" value="1"/>
</dbReference>
<evidence type="ECO:0000256" key="2">
    <source>
        <dbReference type="ARBA" id="ARBA00004141"/>
    </source>
</evidence>
<evidence type="ECO:0000256" key="1">
    <source>
        <dbReference type="ARBA" id="ARBA00001947"/>
    </source>
</evidence>
<evidence type="ECO:0000313" key="9">
    <source>
        <dbReference type="EMBL" id="QOY88693.1"/>
    </source>
</evidence>
<keyword evidence="4 7" id="KW-0812">Transmembrane</keyword>
<name>A0A7S7NS10_PALFE</name>
<dbReference type="RefSeq" id="WP_194450355.1">
    <property type="nucleotide sequence ID" value="NZ_CP063849.1"/>
</dbReference>
<gene>
    <name evidence="9" type="ORF">IRI77_01655</name>
</gene>
<evidence type="ECO:0000256" key="6">
    <source>
        <dbReference type="ARBA" id="ARBA00023136"/>
    </source>
</evidence>
<dbReference type="KEGG" id="pfer:IRI77_01655"/>
<keyword evidence="10" id="KW-1185">Reference proteome</keyword>
<dbReference type="InterPro" id="IPR008915">
    <property type="entry name" value="Peptidase_M50"/>
</dbReference>
<dbReference type="EMBL" id="CP063849">
    <property type="protein sequence ID" value="QOY88693.1"/>
    <property type="molecule type" value="Genomic_DNA"/>
</dbReference>
<accession>A0A7S7NS10</accession>
<evidence type="ECO:0000256" key="7">
    <source>
        <dbReference type="SAM" id="Phobius"/>
    </source>
</evidence>
<keyword evidence="6 7" id="KW-0472">Membrane</keyword>
<comment type="subcellular location">
    <subcellularLocation>
        <location evidence="2">Membrane</location>
        <topology evidence="2">Multi-pass membrane protein</topology>
    </subcellularLocation>
</comment>
<evidence type="ECO:0000256" key="3">
    <source>
        <dbReference type="ARBA" id="ARBA00007931"/>
    </source>
</evidence>
<proteinExistence type="inferred from homology"/>
<evidence type="ECO:0000256" key="5">
    <source>
        <dbReference type="ARBA" id="ARBA00022989"/>
    </source>
</evidence>
<organism evidence="9 10">
    <name type="scientific">Paludibaculum fermentans</name>
    <dbReference type="NCBI Taxonomy" id="1473598"/>
    <lineage>
        <taxon>Bacteria</taxon>
        <taxon>Pseudomonadati</taxon>
        <taxon>Acidobacteriota</taxon>
        <taxon>Terriglobia</taxon>
        <taxon>Bryobacterales</taxon>
        <taxon>Bryobacteraceae</taxon>
        <taxon>Paludibaculum</taxon>
    </lineage>
</organism>
<dbReference type="AlphaFoldDB" id="A0A7S7NS10"/>